<dbReference type="GO" id="GO:0016114">
    <property type="term" value="P:terpenoid biosynthetic process"/>
    <property type="evidence" value="ECO:0007669"/>
    <property type="project" value="UniProtKB-ARBA"/>
</dbReference>
<sequence length="291" mass="32053">MELKEVLNKYKQLIDENIASYIPAECPTKLKESMTYSLEAGGKRIRPALLLMVSDHYKVSRKISLPVACAIEYVHTYSLIHDDLPAMDDDDYRRGKPTNHKAFGEGIAILAGDGILNIAFEILGNLEGVDSKLKVRLIKELSSSSGVSGMIKGQVHDLEGEGTNLNGAQLEDIHKYKTGKLLTAPLKMAAYLSNLDDKAVNALADYGYHFGMAFQITDDILDVCGDFDSLGKSVGSDEKMDKSTYVSLYGLEKAKEMANSHIQKGVNELSINNISVPYLPELLTYLLDRKA</sequence>
<dbReference type="PANTHER" id="PTHR43281">
    <property type="entry name" value="FARNESYL DIPHOSPHATE SYNTHASE"/>
    <property type="match status" value="1"/>
</dbReference>
<evidence type="ECO:0000256" key="11">
    <source>
        <dbReference type="ARBA" id="ARBA00049399"/>
    </source>
</evidence>
<dbReference type="Pfam" id="PF00348">
    <property type="entry name" value="polyprenyl_synt"/>
    <property type="match status" value="1"/>
</dbReference>
<dbReference type="InterPro" id="IPR053378">
    <property type="entry name" value="Prenyl_diphosphate_synthase"/>
</dbReference>
<keyword evidence="8" id="KW-0414">Isoprene biosynthesis</keyword>
<evidence type="ECO:0000256" key="5">
    <source>
        <dbReference type="ARBA" id="ARBA00022679"/>
    </source>
</evidence>
<comment type="catalytic activity">
    <reaction evidence="11">
        <text>isopentenyl diphosphate + (2E)-geranyl diphosphate = (2E,6E)-farnesyl diphosphate + diphosphate</text>
        <dbReference type="Rhea" id="RHEA:19361"/>
        <dbReference type="ChEBI" id="CHEBI:33019"/>
        <dbReference type="ChEBI" id="CHEBI:58057"/>
        <dbReference type="ChEBI" id="CHEBI:128769"/>
        <dbReference type="ChEBI" id="CHEBI:175763"/>
        <dbReference type="EC" id="2.5.1.10"/>
    </reaction>
</comment>
<proteinExistence type="inferred from homology"/>
<comment type="cofactor">
    <cofactor evidence="1">
        <name>Mg(2+)</name>
        <dbReference type="ChEBI" id="CHEBI:18420"/>
    </cofactor>
</comment>
<evidence type="ECO:0000256" key="6">
    <source>
        <dbReference type="ARBA" id="ARBA00022723"/>
    </source>
</evidence>
<dbReference type="GO" id="GO:0004337">
    <property type="term" value="F:(2E,6E)-farnesyl diphosphate synthase activity"/>
    <property type="evidence" value="ECO:0007669"/>
    <property type="project" value="UniProtKB-EC"/>
</dbReference>
<keyword evidence="7" id="KW-0460">Magnesium</keyword>
<dbReference type="PROSITE" id="PS00444">
    <property type="entry name" value="POLYPRENYL_SYNTHASE_2"/>
    <property type="match status" value="1"/>
</dbReference>
<dbReference type="SUPFAM" id="SSF48576">
    <property type="entry name" value="Terpenoid synthases"/>
    <property type="match status" value="1"/>
</dbReference>
<dbReference type="InterPro" id="IPR033749">
    <property type="entry name" value="Polyprenyl_synt_CS"/>
</dbReference>
<dbReference type="GO" id="GO:0046872">
    <property type="term" value="F:metal ion binding"/>
    <property type="evidence" value="ECO:0007669"/>
    <property type="project" value="UniProtKB-KW"/>
</dbReference>
<dbReference type="SFLD" id="SFLDG01017">
    <property type="entry name" value="Polyprenyl_Transferase_Like"/>
    <property type="match status" value="1"/>
</dbReference>
<evidence type="ECO:0000256" key="9">
    <source>
        <dbReference type="ARBA" id="ARBA00032380"/>
    </source>
</evidence>
<dbReference type="RefSeq" id="WP_350344673.1">
    <property type="nucleotide sequence ID" value="NZ_CP158367.1"/>
</dbReference>
<accession>A0AAU7VPE4</accession>
<dbReference type="FunFam" id="1.10.600.10:FF:000001">
    <property type="entry name" value="Geranylgeranyl diphosphate synthase"/>
    <property type="match status" value="1"/>
</dbReference>
<gene>
    <name evidence="13" type="ORF">PRVXT_001102</name>
</gene>
<evidence type="ECO:0000256" key="10">
    <source>
        <dbReference type="ARBA" id="ARBA00032873"/>
    </source>
</evidence>
<dbReference type="GO" id="GO:0005737">
    <property type="term" value="C:cytoplasm"/>
    <property type="evidence" value="ECO:0007669"/>
    <property type="project" value="UniProtKB-ARBA"/>
</dbReference>
<dbReference type="PANTHER" id="PTHR43281:SF1">
    <property type="entry name" value="FARNESYL DIPHOSPHATE SYNTHASE"/>
    <property type="match status" value="1"/>
</dbReference>
<evidence type="ECO:0000313" key="13">
    <source>
        <dbReference type="EMBL" id="XBX75938.1"/>
    </source>
</evidence>
<evidence type="ECO:0000256" key="2">
    <source>
        <dbReference type="ARBA" id="ARBA00006706"/>
    </source>
</evidence>
<evidence type="ECO:0000256" key="7">
    <source>
        <dbReference type="ARBA" id="ARBA00022842"/>
    </source>
</evidence>
<dbReference type="EMBL" id="CP158367">
    <property type="protein sequence ID" value="XBX75938.1"/>
    <property type="molecule type" value="Genomic_DNA"/>
</dbReference>
<keyword evidence="5 12" id="KW-0808">Transferase</keyword>
<dbReference type="InterPro" id="IPR000092">
    <property type="entry name" value="Polyprenyl_synt"/>
</dbReference>
<dbReference type="InterPro" id="IPR008949">
    <property type="entry name" value="Isoprenoid_synthase_dom_sf"/>
</dbReference>
<evidence type="ECO:0000256" key="12">
    <source>
        <dbReference type="RuleBase" id="RU004466"/>
    </source>
</evidence>
<evidence type="ECO:0000256" key="4">
    <source>
        <dbReference type="ARBA" id="ARBA00015100"/>
    </source>
</evidence>
<reference evidence="13" key="1">
    <citation type="journal article" date="2013" name="Extremophiles">
        <title>Proteinivorax tanatarense gen. nov., sp. nov., an anaerobic, haloalkaliphilic, proteolytic bacterium isolated from a decaying algal bloom, and proposal of Proteinivoraceae fam. nov.</title>
        <authorList>
            <person name="Kevbrin V."/>
            <person name="Boltyanskaya Y."/>
            <person name="Zhilina T."/>
            <person name="Kolganova T."/>
            <person name="Lavrentjeva E."/>
            <person name="Kuznetsov B."/>
        </authorList>
    </citation>
    <scope>NUCLEOTIDE SEQUENCE</scope>
    <source>
        <strain evidence="13">Z-910T</strain>
    </source>
</reference>
<keyword evidence="6" id="KW-0479">Metal-binding</keyword>
<organism evidence="13">
    <name type="scientific">Proteinivorax tanatarense</name>
    <dbReference type="NCBI Taxonomy" id="1260629"/>
    <lineage>
        <taxon>Bacteria</taxon>
        <taxon>Bacillati</taxon>
        <taxon>Bacillota</taxon>
        <taxon>Clostridia</taxon>
        <taxon>Eubacteriales</taxon>
        <taxon>Proteinivoracaceae</taxon>
        <taxon>Proteinivorax</taxon>
    </lineage>
</organism>
<dbReference type="CDD" id="cd00685">
    <property type="entry name" value="Trans_IPPS_HT"/>
    <property type="match status" value="1"/>
</dbReference>
<protein>
    <recommendedName>
        <fullName evidence="4">Farnesyl diphosphate synthase</fullName>
        <ecNumber evidence="3">2.5.1.10</ecNumber>
    </recommendedName>
    <alternativeName>
        <fullName evidence="10">(2E,6E)-farnesyl diphosphate synthase</fullName>
    </alternativeName>
    <alternativeName>
        <fullName evidence="9">Geranyltranstransferase</fullName>
    </alternativeName>
</protein>
<reference evidence="13" key="2">
    <citation type="submission" date="2024-06" db="EMBL/GenBank/DDBJ databases">
        <authorList>
            <person name="Petrova K.O."/>
            <person name="Toshchakov S.V."/>
            <person name="Boltjanskaja Y.V."/>
            <person name="Kevbrin V."/>
        </authorList>
    </citation>
    <scope>NUCLEOTIDE SEQUENCE</scope>
    <source>
        <strain evidence="13">Z-910T</strain>
    </source>
</reference>
<evidence type="ECO:0000256" key="1">
    <source>
        <dbReference type="ARBA" id="ARBA00001946"/>
    </source>
</evidence>
<dbReference type="EC" id="2.5.1.10" evidence="3"/>
<comment type="similarity">
    <text evidence="2 12">Belongs to the FPP/GGPP synthase family.</text>
</comment>
<dbReference type="AlphaFoldDB" id="A0AAU7VPE4"/>
<evidence type="ECO:0000256" key="3">
    <source>
        <dbReference type="ARBA" id="ARBA00012439"/>
    </source>
</evidence>
<dbReference type="PROSITE" id="PS00723">
    <property type="entry name" value="POLYPRENYL_SYNTHASE_1"/>
    <property type="match status" value="1"/>
</dbReference>
<name>A0AAU7VPE4_9FIRM</name>
<dbReference type="Gene3D" id="1.10.600.10">
    <property type="entry name" value="Farnesyl Diphosphate Synthase"/>
    <property type="match status" value="1"/>
</dbReference>
<evidence type="ECO:0000256" key="8">
    <source>
        <dbReference type="ARBA" id="ARBA00023229"/>
    </source>
</evidence>
<dbReference type="SFLD" id="SFLDS00005">
    <property type="entry name" value="Isoprenoid_Synthase_Type_I"/>
    <property type="match status" value="1"/>
</dbReference>
<dbReference type="NCBIfam" id="NF045485">
    <property type="entry name" value="FPPsyn"/>
    <property type="match status" value="1"/>
</dbReference>